<evidence type="ECO:0000256" key="6">
    <source>
        <dbReference type="SAM" id="SignalP"/>
    </source>
</evidence>
<dbReference type="PANTHER" id="PTHR43101:SF1">
    <property type="entry name" value="BETA-FRUCTOSIDASE"/>
    <property type="match status" value="1"/>
</dbReference>
<evidence type="ECO:0000256" key="3">
    <source>
        <dbReference type="ARBA" id="ARBA00022801"/>
    </source>
</evidence>
<evidence type="ECO:0000256" key="2">
    <source>
        <dbReference type="ARBA" id="ARBA00012758"/>
    </source>
</evidence>
<dbReference type="SUPFAM" id="SSF49899">
    <property type="entry name" value="Concanavalin A-like lectins/glucanases"/>
    <property type="match status" value="1"/>
</dbReference>
<dbReference type="Pfam" id="PF00251">
    <property type="entry name" value="Glyco_hydro_32N"/>
    <property type="match status" value="1"/>
</dbReference>
<dbReference type="InterPro" id="IPR013148">
    <property type="entry name" value="Glyco_hydro_32_N"/>
</dbReference>
<keyword evidence="4 5" id="KW-0326">Glycosidase</keyword>
<protein>
    <recommendedName>
        <fullName evidence="2">beta-fructofuranosidase</fullName>
        <ecNumber evidence="2">3.2.1.26</ecNumber>
    </recommendedName>
</protein>
<feature type="domain" description="Glycosyl hydrolase family 32 N-terminal" evidence="7">
    <location>
        <begin position="45"/>
        <end position="327"/>
    </location>
</feature>
<dbReference type="SUPFAM" id="SSF75005">
    <property type="entry name" value="Arabinanase/levansucrase/invertase"/>
    <property type="match status" value="1"/>
</dbReference>
<dbReference type="Pfam" id="PF08244">
    <property type="entry name" value="Glyco_hydro_32C"/>
    <property type="match status" value="1"/>
</dbReference>
<dbReference type="EMBL" id="CP162511">
    <property type="protein sequence ID" value="XDI05340.1"/>
    <property type="molecule type" value="Genomic_DNA"/>
</dbReference>
<name>A0AB39BG41_9MICO</name>
<keyword evidence="6" id="KW-0732">Signal</keyword>
<dbReference type="InterPro" id="IPR023296">
    <property type="entry name" value="Glyco_hydro_beta-prop_sf"/>
</dbReference>
<dbReference type="GO" id="GO:0005975">
    <property type="term" value="P:carbohydrate metabolic process"/>
    <property type="evidence" value="ECO:0007669"/>
    <property type="project" value="InterPro"/>
</dbReference>
<evidence type="ECO:0000259" key="8">
    <source>
        <dbReference type="Pfam" id="PF08244"/>
    </source>
</evidence>
<evidence type="ECO:0000256" key="5">
    <source>
        <dbReference type="RuleBase" id="RU362110"/>
    </source>
</evidence>
<dbReference type="InterPro" id="IPR051214">
    <property type="entry name" value="GH32_Enzymes"/>
</dbReference>
<evidence type="ECO:0000256" key="4">
    <source>
        <dbReference type="ARBA" id="ARBA00023295"/>
    </source>
</evidence>
<accession>A0AB39BG41</accession>
<proteinExistence type="inferred from homology"/>
<dbReference type="GO" id="GO:0004564">
    <property type="term" value="F:beta-fructofuranosidase activity"/>
    <property type="evidence" value="ECO:0007669"/>
    <property type="project" value="UniProtKB-EC"/>
</dbReference>
<dbReference type="PROSITE" id="PS51257">
    <property type="entry name" value="PROKAR_LIPOPROTEIN"/>
    <property type="match status" value="1"/>
</dbReference>
<evidence type="ECO:0000259" key="7">
    <source>
        <dbReference type="Pfam" id="PF00251"/>
    </source>
</evidence>
<comment type="similarity">
    <text evidence="1 5">Belongs to the glycosyl hydrolase 32 family.</text>
</comment>
<dbReference type="SMART" id="SM00640">
    <property type="entry name" value="Glyco_32"/>
    <property type="match status" value="1"/>
</dbReference>
<organism evidence="9">
    <name type="scientific">Herbiconiux sp. A18JL235</name>
    <dbReference type="NCBI Taxonomy" id="3152363"/>
    <lineage>
        <taxon>Bacteria</taxon>
        <taxon>Bacillati</taxon>
        <taxon>Actinomycetota</taxon>
        <taxon>Actinomycetes</taxon>
        <taxon>Micrococcales</taxon>
        <taxon>Microbacteriaceae</taxon>
        <taxon>Herbiconiux</taxon>
    </lineage>
</organism>
<reference evidence="9" key="1">
    <citation type="submission" date="2024-05" db="EMBL/GenBank/DDBJ databases">
        <title>Herbiconiux sp. A18JL235.</title>
        <authorList>
            <person name="Zhang G."/>
        </authorList>
    </citation>
    <scope>NUCLEOTIDE SEQUENCE</scope>
    <source>
        <strain evidence="9">A18JL235</strain>
    </source>
</reference>
<dbReference type="RefSeq" id="WP_368497726.1">
    <property type="nucleotide sequence ID" value="NZ_CP162511.1"/>
</dbReference>
<gene>
    <name evidence="9" type="ORF">ABFY20_18785</name>
</gene>
<dbReference type="Gene3D" id="2.115.10.20">
    <property type="entry name" value="Glycosyl hydrolase domain, family 43"/>
    <property type="match status" value="1"/>
</dbReference>
<dbReference type="InterPro" id="IPR013320">
    <property type="entry name" value="ConA-like_dom_sf"/>
</dbReference>
<feature type="domain" description="Glycosyl hydrolase family 32 C-terminal" evidence="8">
    <location>
        <begin position="382"/>
        <end position="509"/>
    </location>
</feature>
<keyword evidence="3 5" id="KW-0378">Hydrolase</keyword>
<feature type="chain" id="PRO_5044213224" description="beta-fructofuranosidase" evidence="6">
    <location>
        <begin position="31"/>
        <end position="515"/>
    </location>
</feature>
<sequence length="515" mass="55132">MKRTTWAGLITVGASTLACLLALQPMAAGAAAQATTTFDPDDLLHYKPSDGYVGDVHPYYENGTHYLFSLTTDGNYAPELATSTDLVNWTETGMTHTGSAPAQSYYSLGVIKDGSTYRSWYGNGTEMKSSQSSDLTTWSNASTSYDIANNTTLFPAGARDPYVFWDPDVSRYRMVSTAYRTNENWGIGTGMDVSIALTTSTGSSPNSWGVQEELIRYPNTGVPAANGVEPEVTQFFKMGDRWYLMTSFARQSIHFVGRATYFVGDAGASIDDVDWASKTPHYLDGEDIAAAQVYKAGSRTLFLGWIPQNATGDNWGGHLSLPREITSLSDGTLSVKLATDVGSALRGTELWPGSSAASITGQNPGWTVSGTTASFSGTAFATAAVPASTTSTDMRFTVNMATATDRAGLLIAESQAGPYGVEVTLDKQNGLLRLRSDRTGIGGWQEYATTPVRSGDLSGDVPVRVITEGDMVELFVGDRYSLAARVPFDLDGGNIRLLTTGDATFTNVAAFELNR</sequence>
<dbReference type="Gene3D" id="2.60.120.560">
    <property type="entry name" value="Exo-inulinase, domain 1"/>
    <property type="match status" value="1"/>
</dbReference>
<dbReference type="InterPro" id="IPR001362">
    <property type="entry name" value="Glyco_hydro_32"/>
</dbReference>
<dbReference type="AlphaFoldDB" id="A0AB39BG41"/>
<evidence type="ECO:0000256" key="1">
    <source>
        <dbReference type="ARBA" id="ARBA00009902"/>
    </source>
</evidence>
<dbReference type="EC" id="3.2.1.26" evidence="2"/>
<feature type="signal peptide" evidence="6">
    <location>
        <begin position="1"/>
        <end position="30"/>
    </location>
</feature>
<dbReference type="InterPro" id="IPR013189">
    <property type="entry name" value="Glyco_hydro_32_C"/>
</dbReference>
<dbReference type="PANTHER" id="PTHR43101">
    <property type="entry name" value="BETA-FRUCTOSIDASE"/>
    <property type="match status" value="1"/>
</dbReference>
<evidence type="ECO:0000313" key="9">
    <source>
        <dbReference type="EMBL" id="XDI05340.1"/>
    </source>
</evidence>